<dbReference type="PANTHER" id="PTHR11647:SF1">
    <property type="entry name" value="COLLAPSIN RESPONSE MEDIATOR PROTEIN"/>
    <property type="match status" value="1"/>
</dbReference>
<dbReference type="Pfam" id="PF07969">
    <property type="entry name" value="Amidohydro_3"/>
    <property type="match status" value="1"/>
</dbReference>
<protein>
    <submittedName>
        <fullName evidence="2">D-aminoacylase</fullName>
    </submittedName>
</protein>
<dbReference type="PANTHER" id="PTHR11647">
    <property type="entry name" value="HYDRANTOINASE/DIHYDROPYRIMIDINASE FAMILY MEMBER"/>
    <property type="match status" value="1"/>
</dbReference>
<dbReference type="SUPFAM" id="SSF51556">
    <property type="entry name" value="Metallo-dependent hydrolases"/>
    <property type="match status" value="1"/>
</dbReference>
<feature type="domain" description="Amidohydrolase 3" evidence="1">
    <location>
        <begin position="45"/>
        <end position="500"/>
    </location>
</feature>
<organism evidence="2 3">
    <name type="scientific">Tautonia sociabilis</name>
    <dbReference type="NCBI Taxonomy" id="2080755"/>
    <lineage>
        <taxon>Bacteria</taxon>
        <taxon>Pseudomonadati</taxon>
        <taxon>Planctomycetota</taxon>
        <taxon>Planctomycetia</taxon>
        <taxon>Isosphaerales</taxon>
        <taxon>Isosphaeraceae</taxon>
        <taxon>Tautonia</taxon>
    </lineage>
</organism>
<sequence>MRFDVLIKGGQVVDGTGAPPFRADVGLLDTTIADVGRLDGAEAARVVDADGLYVTPGFIDTHVHGDLMLLADPVHRPALKQGVTTYVIGQDGVAFAPASARTMDYMRRYTHGFSGNPDSIEYDWSTVAEYLSRFDRTTALNVAFLIPNGNVRMEVMGLETRPATDDELAAMRRIVREGMEAGAVGISSGMDYIPSLYADIREMAALCEEIAPLDGVYVSHIRGYGPKAPQGVAEMAEVARRSGAAIHVSHYNGPADILLPLVDRTRAEGIDLTFDSYPYLVGSTILGMVSLPSWVQEGGIEPTVSRLSDPAIRAKLHAEWFSGAIPYPLDSITLTMIAHPDDRWAEGKNLVEAARQAGVSPGDFVCDLLVRSGMAVGIFGARAGDRTEADIRAILRHPAHMAGSDGIFCGSHPHPRGWGAFARYLGYHTRELGDYDWGSAIVHLASHAARRYRLTDRGLVRPGFAADLAIFDPATIADRSTYASGRTEAEGVRHVFVNGTLALCDGEPTGATPGRALRRG</sequence>
<keyword evidence="3" id="KW-1185">Reference proteome</keyword>
<evidence type="ECO:0000313" key="2">
    <source>
        <dbReference type="EMBL" id="RUL87147.1"/>
    </source>
</evidence>
<dbReference type="GO" id="GO:0016812">
    <property type="term" value="F:hydrolase activity, acting on carbon-nitrogen (but not peptide) bonds, in cyclic amides"/>
    <property type="evidence" value="ECO:0007669"/>
    <property type="project" value="TreeGrafter"/>
</dbReference>
<dbReference type="RefSeq" id="WP_126726053.1">
    <property type="nucleotide sequence ID" value="NZ_RYZH01000025.1"/>
</dbReference>
<evidence type="ECO:0000259" key="1">
    <source>
        <dbReference type="Pfam" id="PF07969"/>
    </source>
</evidence>
<accession>A0A432MIT9</accession>
<dbReference type="InterPro" id="IPR023100">
    <property type="entry name" value="D-aminoacylase_insert_dom_sf"/>
</dbReference>
<reference evidence="2 3" key="2">
    <citation type="submission" date="2019-01" db="EMBL/GenBank/DDBJ databases">
        <title>Tautonia sociabilis, a novel thermotolerant planctomycete of Isosphaeraceae family, isolated from a 4000 m deep subterranean habitat.</title>
        <authorList>
            <person name="Kovaleva O.L."/>
            <person name="Elcheninov A.G."/>
            <person name="Van Heerden E."/>
            <person name="Toshchakov S.V."/>
            <person name="Novikov A."/>
            <person name="Bonch-Osmolovskaya E.A."/>
            <person name="Kublanov I.V."/>
        </authorList>
    </citation>
    <scope>NUCLEOTIDE SEQUENCE [LARGE SCALE GENOMIC DNA]</scope>
    <source>
        <strain evidence="2 3">GM2012</strain>
    </source>
</reference>
<name>A0A432MIT9_9BACT</name>
<dbReference type="Gene3D" id="3.30.1490.130">
    <property type="entry name" value="D-aminoacylase. Domain 3"/>
    <property type="match status" value="1"/>
</dbReference>
<dbReference type="InterPro" id="IPR050378">
    <property type="entry name" value="Metallo-dep_Hydrolases_sf"/>
</dbReference>
<dbReference type="GO" id="GO:0005829">
    <property type="term" value="C:cytosol"/>
    <property type="evidence" value="ECO:0007669"/>
    <property type="project" value="TreeGrafter"/>
</dbReference>
<gene>
    <name evidence="2" type="ORF">TsocGM_13790</name>
</gene>
<dbReference type="InterPro" id="IPR013108">
    <property type="entry name" value="Amidohydro_3"/>
</dbReference>
<dbReference type="Gene3D" id="3.20.20.140">
    <property type="entry name" value="Metal-dependent hydrolases"/>
    <property type="match status" value="1"/>
</dbReference>
<comment type="caution">
    <text evidence="2">The sequence shown here is derived from an EMBL/GenBank/DDBJ whole genome shotgun (WGS) entry which is preliminary data.</text>
</comment>
<dbReference type="Gene3D" id="2.30.40.10">
    <property type="entry name" value="Urease, subunit C, domain 1"/>
    <property type="match status" value="1"/>
</dbReference>
<dbReference type="InterPro" id="IPR011059">
    <property type="entry name" value="Metal-dep_hydrolase_composite"/>
</dbReference>
<dbReference type="GO" id="GO:0016811">
    <property type="term" value="F:hydrolase activity, acting on carbon-nitrogen (but not peptide) bonds, in linear amides"/>
    <property type="evidence" value="ECO:0007669"/>
    <property type="project" value="InterPro"/>
</dbReference>
<reference evidence="2 3" key="1">
    <citation type="submission" date="2018-12" db="EMBL/GenBank/DDBJ databases">
        <authorList>
            <person name="Toschakov S.V."/>
        </authorList>
    </citation>
    <scope>NUCLEOTIDE SEQUENCE [LARGE SCALE GENOMIC DNA]</scope>
    <source>
        <strain evidence="2 3">GM2012</strain>
    </source>
</reference>
<dbReference type="AlphaFoldDB" id="A0A432MIT9"/>
<proteinExistence type="predicted"/>
<dbReference type="OrthoDB" id="9775607at2"/>
<evidence type="ECO:0000313" key="3">
    <source>
        <dbReference type="Proteomes" id="UP000280296"/>
    </source>
</evidence>
<dbReference type="CDD" id="cd01297">
    <property type="entry name" value="D-aminoacylase"/>
    <property type="match status" value="1"/>
</dbReference>
<dbReference type="SUPFAM" id="SSF51338">
    <property type="entry name" value="Composite domain of metallo-dependent hydrolases"/>
    <property type="match status" value="1"/>
</dbReference>
<dbReference type="Proteomes" id="UP000280296">
    <property type="component" value="Unassembled WGS sequence"/>
</dbReference>
<dbReference type="InterPro" id="IPR032466">
    <property type="entry name" value="Metal_Hydrolase"/>
</dbReference>
<dbReference type="EMBL" id="RYZH01000025">
    <property type="protein sequence ID" value="RUL87147.1"/>
    <property type="molecule type" value="Genomic_DNA"/>
</dbReference>